<evidence type="ECO:0000313" key="2">
    <source>
        <dbReference type="WBParaSite" id="JU765_v2.g20604.t1"/>
    </source>
</evidence>
<name>A0AC34QZ36_9BILA</name>
<dbReference type="WBParaSite" id="JU765_v2.g20604.t1">
    <property type="protein sequence ID" value="JU765_v2.g20604.t1"/>
    <property type="gene ID" value="JU765_v2.g20604"/>
</dbReference>
<proteinExistence type="predicted"/>
<dbReference type="Proteomes" id="UP000887576">
    <property type="component" value="Unplaced"/>
</dbReference>
<sequence>MPPYSEIQEMVSLEAADTGHDEFVNVPLRPVEQVAQEIILSDFDFEKKTFRLFTKLVLNINDLTLSEFYLDIGDGCKLPNEMPGFDGNVTLNGYNANYIRVPAPKVEIPPNDPKSLENYRRAVEHDFTAGPSSLLIRIPNPVREQGLHMINLCMDCMVVNPKGVNFVLLRDEDGNLLPISHMYTFRSDMMSSTHEWLPCIDQFHTLGIFEVAIIVPKLYGALATGEHIETIEDDDFAKYMFRHLVPTMPCNVGFAVGNFESYVHPDIPEVVFHCIPGSLTCLKHTVAQCGRVFEFFEELLSSRFPFPCYHMLFVYNTPDDFTSYSGFSIMSADILYHKKIIDRVHPTRKVIVNAIASQFFGCFIQPIRFNDIWLIKALARFITFLYVERVFGSCEYVYEVYMVMKEVCDFENRFGKICLYPRVPEDIADSFSNPTCPGVFSPKQGEMAILKGFLVMRMLHDRLGKEPFMKVLHQLVYSATRYGDHKLSRAEWAQLFLGVDSFFFTVFNVTGREVPTLIEQWIYSGGHPYFEIHYNLNKRRNMIELEIKQELKKGRQIYTGPLNIVVQELDGSYTHTVQIDKDFVRDDIQCHSKGRNKKRKKVLLSIGEEVEMDFSKLDPEVSVLWLRVDPDMLLIREISLNQPILFYEYMVLYERNIPAQLFALDVLKTQNTVQTVGVLNDVIKNDNWFYQVRNHAMKALANTRTRLSANVMPHQGMVEMFEEFFGCKSTPEIVASNNVVVLPKSLQMYLLQQEFAKAIALQRDQRSRCPPEVVNFLLGLLYFNDNSLNRFTDDFLIAAYIQALGRTLCLADNHNPDLQNLDPLVRKIIAEVTRTLNLEMMKPSFGRVIQIACLHVLCELQRLEHIPIDLDLFWLFADPKCNYVDTRIAAVQCIVKLIKSQNKTNDWVNAMPIVIKFILEDENPRFIYRALSKVAENPPFHFLGESGIKARQLPVNSEGLFNLLWNKMRDERLPRRVCLLLMDLFYVFYGTQVPEIYVEPPERMVGPFMSTNGHV</sequence>
<accession>A0AC34QZ36</accession>
<protein>
    <submittedName>
        <fullName evidence="2">Transcription initiation factor TFIID subunit 2</fullName>
    </submittedName>
</protein>
<organism evidence="1 2">
    <name type="scientific">Panagrolaimus sp. JU765</name>
    <dbReference type="NCBI Taxonomy" id="591449"/>
    <lineage>
        <taxon>Eukaryota</taxon>
        <taxon>Metazoa</taxon>
        <taxon>Ecdysozoa</taxon>
        <taxon>Nematoda</taxon>
        <taxon>Chromadorea</taxon>
        <taxon>Rhabditida</taxon>
        <taxon>Tylenchina</taxon>
        <taxon>Panagrolaimomorpha</taxon>
        <taxon>Panagrolaimoidea</taxon>
        <taxon>Panagrolaimidae</taxon>
        <taxon>Panagrolaimus</taxon>
    </lineage>
</organism>
<evidence type="ECO:0000313" key="1">
    <source>
        <dbReference type="Proteomes" id="UP000887576"/>
    </source>
</evidence>
<reference evidence="2" key="1">
    <citation type="submission" date="2022-11" db="UniProtKB">
        <authorList>
            <consortium name="WormBaseParasite"/>
        </authorList>
    </citation>
    <scope>IDENTIFICATION</scope>
</reference>